<evidence type="ECO:0000256" key="1">
    <source>
        <dbReference type="SAM" id="Phobius"/>
    </source>
</evidence>
<organism evidence="3 4">
    <name type="scientific">Desulfomonile tiedjei</name>
    <dbReference type="NCBI Taxonomy" id="2358"/>
    <lineage>
        <taxon>Bacteria</taxon>
        <taxon>Pseudomonadati</taxon>
        <taxon>Thermodesulfobacteriota</taxon>
        <taxon>Desulfomonilia</taxon>
        <taxon>Desulfomonilales</taxon>
        <taxon>Desulfomonilaceae</taxon>
        <taxon>Desulfomonile</taxon>
    </lineage>
</organism>
<gene>
    <name evidence="3" type="ORF">HY912_05565</name>
</gene>
<keyword evidence="1" id="KW-0812">Transmembrane</keyword>
<keyword evidence="1" id="KW-0472">Membrane</keyword>
<evidence type="ECO:0000313" key="4">
    <source>
        <dbReference type="Proteomes" id="UP000807825"/>
    </source>
</evidence>
<comment type="caution">
    <text evidence="3">The sequence shown here is derived from an EMBL/GenBank/DDBJ whole genome shotgun (WGS) entry which is preliminary data.</text>
</comment>
<feature type="signal peptide" evidence="2">
    <location>
        <begin position="1"/>
        <end position="25"/>
    </location>
</feature>
<dbReference type="Proteomes" id="UP000807825">
    <property type="component" value="Unassembled WGS sequence"/>
</dbReference>
<keyword evidence="1" id="KW-1133">Transmembrane helix</keyword>
<keyword evidence="2" id="KW-0732">Signal</keyword>
<protein>
    <submittedName>
        <fullName evidence="3">Uncharacterized protein</fullName>
    </submittedName>
</protein>
<proteinExistence type="predicted"/>
<feature type="chain" id="PRO_5038855455" evidence="2">
    <location>
        <begin position="26"/>
        <end position="99"/>
    </location>
</feature>
<reference evidence="3" key="1">
    <citation type="submission" date="2020-07" db="EMBL/GenBank/DDBJ databases">
        <title>Huge and variable diversity of episymbiotic CPR bacteria and DPANN archaea in groundwater ecosystems.</title>
        <authorList>
            <person name="He C.Y."/>
            <person name="Keren R."/>
            <person name="Whittaker M."/>
            <person name="Farag I.F."/>
            <person name="Doudna J."/>
            <person name="Cate J.H.D."/>
            <person name="Banfield J.F."/>
        </authorList>
    </citation>
    <scope>NUCLEOTIDE SEQUENCE</scope>
    <source>
        <strain evidence="3">NC_groundwater_1664_Pr3_B-0.1um_52_9</strain>
    </source>
</reference>
<accession>A0A9D6UZX4</accession>
<dbReference type="EMBL" id="JACRDE010000160">
    <property type="protein sequence ID" value="MBI5248944.1"/>
    <property type="molecule type" value="Genomic_DNA"/>
</dbReference>
<evidence type="ECO:0000313" key="3">
    <source>
        <dbReference type="EMBL" id="MBI5248944.1"/>
    </source>
</evidence>
<dbReference type="NCBIfam" id="NF040783">
    <property type="entry name" value="DVU0150_fam"/>
    <property type="match status" value="1"/>
</dbReference>
<sequence>MKRFYRIWPAFVALAMLLVPELVMAAGGKAEMLIVVADNRTVESGWFKFWIDAYNTDPFMFGLYCTLFTGFLGVSLGLITDQIMKRTGLDLTSRKLVEH</sequence>
<dbReference type="InterPro" id="IPR054622">
    <property type="entry name" value="DVU0150-like"/>
</dbReference>
<dbReference type="AlphaFoldDB" id="A0A9D6UZX4"/>
<name>A0A9D6UZX4_9BACT</name>
<evidence type="ECO:0000256" key="2">
    <source>
        <dbReference type="SAM" id="SignalP"/>
    </source>
</evidence>
<feature type="transmembrane region" description="Helical" evidence="1">
    <location>
        <begin position="59"/>
        <end position="79"/>
    </location>
</feature>